<protein>
    <submittedName>
        <fullName evidence="10">Membrane transport protein mmpL8</fullName>
    </submittedName>
</protein>
<dbReference type="InterPro" id="IPR004869">
    <property type="entry name" value="MMPL_dom"/>
</dbReference>
<feature type="compositionally biased region" description="Low complexity" evidence="7">
    <location>
        <begin position="114"/>
        <end position="127"/>
    </location>
</feature>
<keyword evidence="11" id="KW-1185">Reference proteome</keyword>
<dbReference type="Pfam" id="PF03176">
    <property type="entry name" value="MMPL"/>
    <property type="match status" value="2"/>
</dbReference>
<evidence type="ECO:0000313" key="10">
    <source>
        <dbReference type="EMBL" id="QDU82077.1"/>
    </source>
</evidence>
<comment type="similarity">
    <text evidence="2">Belongs to the resistance-nodulation-cell division (RND) (TC 2.A.6) family. MmpL subfamily.</text>
</comment>
<proteinExistence type="inferred from homology"/>
<comment type="subcellular location">
    <subcellularLocation>
        <location evidence="1">Cell membrane</location>
        <topology evidence="1">Multi-pass membrane protein</topology>
    </subcellularLocation>
</comment>
<feature type="transmembrane region" description="Helical" evidence="8">
    <location>
        <begin position="345"/>
        <end position="369"/>
    </location>
</feature>
<dbReference type="PANTHER" id="PTHR33406">
    <property type="entry name" value="MEMBRANE PROTEIN MJ1562-RELATED"/>
    <property type="match status" value="1"/>
</dbReference>
<accession>A0A518CS61</accession>
<keyword evidence="5 8" id="KW-1133">Transmembrane helix</keyword>
<dbReference type="SUPFAM" id="SSF82866">
    <property type="entry name" value="Multidrug efflux transporter AcrB transmembrane domain"/>
    <property type="match status" value="2"/>
</dbReference>
<dbReference type="EMBL" id="CP036281">
    <property type="protein sequence ID" value="QDU82077.1"/>
    <property type="molecule type" value="Genomic_DNA"/>
</dbReference>
<feature type="transmembrane region" description="Helical" evidence="8">
    <location>
        <begin position="381"/>
        <end position="408"/>
    </location>
</feature>
<feature type="compositionally biased region" description="Acidic residues" evidence="7">
    <location>
        <begin position="128"/>
        <end position="147"/>
    </location>
</feature>
<evidence type="ECO:0000259" key="9">
    <source>
        <dbReference type="PROSITE" id="PS50156"/>
    </source>
</evidence>
<feature type="transmembrane region" description="Helical" evidence="8">
    <location>
        <begin position="805"/>
        <end position="830"/>
    </location>
</feature>
<dbReference type="RefSeq" id="WP_197440282.1">
    <property type="nucleotide sequence ID" value="NZ_CP036281.1"/>
</dbReference>
<dbReference type="GO" id="GO:0005886">
    <property type="term" value="C:plasma membrane"/>
    <property type="evidence" value="ECO:0007669"/>
    <property type="project" value="UniProtKB-SubCell"/>
</dbReference>
<dbReference type="AlphaFoldDB" id="A0A518CS61"/>
<feature type="transmembrane region" description="Helical" evidence="8">
    <location>
        <begin position="457"/>
        <end position="476"/>
    </location>
</feature>
<name>A0A518CS61_9PLAN</name>
<evidence type="ECO:0000313" key="11">
    <source>
        <dbReference type="Proteomes" id="UP000317178"/>
    </source>
</evidence>
<dbReference type="PROSITE" id="PS50156">
    <property type="entry name" value="SSD"/>
    <property type="match status" value="1"/>
</dbReference>
<feature type="transmembrane region" description="Helical" evidence="8">
    <location>
        <begin position="251"/>
        <end position="269"/>
    </location>
</feature>
<feature type="transmembrane region" description="Helical" evidence="8">
    <location>
        <begin position="276"/>
        <end position="298"/>
    </location>
</feature>
<gene>
    <name evidence="10" type="primary">mmpL8</name>
    <name evidence="10" type="ORF">Pla110_38320</name>
</gene>
<reference evidence="10 11" key="1">
    <citation type="submission" date="2019-02" db="EMBL/GenBank/DDBJ databases">
        <title>Deep-cultivation of Planctomycetes and their phenomic and genomic characterization uncovers novel biology.</title>
        <authorList>
            <person name="Wiegand S."/>
            <person name="Jogler M."/>
            <person name="Boedeker C."/>
            <person name="Pinto D."/>
            <person name="Vollmers J."/>
            <person name="Rivas-Marin E."/>
            <person name="Kohn T."/>
            <person name="Peeters S.H."/>
            <person name="Heuer A."/>
            <person name="Rast P."/>
            <person name="Oberbeckmann S."/>
            <person name="Bunk B."/>
            <person name="Jeske O."/>
            <person name="Meyerdierks A."/>
            <person name="Storesund J.E."/>
            <person name="Kallscheuer N."/>
            <person name="Luecker S."/>
            <person name="Lage O.M."/>
            <person name="Pohl T."/>
            <person name="Merkel B.J."/>
            <person name="Hornburger P."/>
            <person name="Mueller R.-W."/>
            <person name="Bruemmer F."/>
            <person name="Labrenz M."/>
            <person name="Spormann A.M."/>
            <person name="Op den Camp H."/>
            <person name="Overmann J."/>
            <person name="Amann R."/>
            <person name="Jetten M.S.M."/>
            <person name="Mascher T."/>
            <person name="Medema M.H."/>
            <person name="Devos D.P."/>
            <person name="Kaster A.-K."/>
            <person name="Ovreas L."/>
            <person name="Rohde M."/>
            <person name="Galperin M.Y."/>
            <person name="Jogler C."/>
        </authorList>
    </citation>
    <scope>NUCLEOTIDE SEQUENCE [LARGE SCALE GENOMIC DNA]</scope>
    <source>
        <strain evidence="10 11">Pla110</strain>
    </source>
</reference>
<evidence type="ECO:0000256" key="5">
    <source>
        <dbReference type="ARBA" id="ARBA00022989"/>
    </source>
</evidence>
<evidence type="ECO:0000256" key="2">
    <source>
        <dbReference type="ARBA" id="ARBA00010157"/>
    </source>
</evidence>
<evidence type="ECO:0000256" key="7">
    <source>
        <dbReference type="SAM" id="MobiDB-lite"/>
    </source>
</evidence>
<feature type="domain" description="SSD" evidence="9">
    <location>
        <begin position="270"/>
        <end position="402"/>
    </location>
</feature>
<keyword evidence="3" id="KW-1003">Cell membrane</keyword>
<sequence>MIPLWIASFLLLALIAPSFKSMLRDGEFAFLPADSPSLEGERLLAQAFPQIKTASQVVIVANRQSKGEELQDQDKKFLTEQLVPRLEKLVEEEGGYANSLATVDNVADGSDGFNVTEPVETNTTETAPESEEAGDTTPIDTEEEQNADSENAPVTSEESSRSRISRIKTFEDRFIGPLLISEDKQAALVIVEFSTEFLDKRSFPTIQKIEQIIVELEPQVPDGLNLALSGSSTVGRDIIEAAQQSASATELWTVLLVVILLILIYRAPFLALIPLITVYIATKFALTFLALLASYNIIGLFNGVEIYVTVVLYGAGVDYCMFLISRYSEELDSGISMDEAMEKTIGSVGAALAASAGTTICGLAMMAFAEFGKFHQAGIAMSLSLVFVLAAALTLTPALLIFAGRWAFWPQVYTERIKSGSGWVSPTSVLARMFEAQWVQSFWDWVGQLVLRRPATVWLVTIGLMTPFALISIFWYHNLSYGLLSELPAENTSVQGAEAVQEHFPAGTIGPVTLLIKNNYLDFALEDEVVLEELVQNLNEVKEEFGIIDVRALTQPLGQKHAHELPESDSRLARATLKNRVQKYYVGDADINQGDGATEEIGGNVARIEILFDKDPFSRFSIDQLNKFENSLIKKGPDVLLPEDLQSETELHLIGPPASVRDLKTVTRRDQVLIHVLVICGVLLVLIMLLKRIAISVYLIFTVFISYLATLGLTFVVFWSFDPMNFSGLDWKVPIFLFTILIAVGEDYNIYLIARINEEQRRHGTVQGIIVALSKTGSIISSCGIIMAGTFASLIAGSLTGMHQLGFALAFGVLLDTFIVRPILVPAYLVMLHTDRFGKLGPFLGSVPEEEELEEEEEASLHS</sequence>
<feature type="transmembrane region" description="Helical" evidence="8">
    <location>
        <begin position="672"/>
        <end position="690"/>
    </location>
</feature>
<feature type="transmembrane region" description="Helical" evidence="8">
    <location>
        <begin position="697"/>
        <end position="721"/>
    </location>
</feature>
<dbReference type="KEGG" id="plon:Pla110_38320"/>
<evidence type="ECO:0000256" key="8">
    <source>
        <dbReference type="SAM" id="Phobius"/>
    </source>
</evidence>
<feature type="transmembrane region" description="Helical" evidence="8">
    <location>
        <begin position="304"/>
        <end position="324"/>
    </location>
</feature>
<feature type="transmembrane region" description="Helical" evidence="8">
    <location>
        <begin position="733"/>
        <end position="754"/>
    </location>
</feature>
<keyword evidence="4 8" id="KW-0812">Transmembrane</keyword>
<dbReference type="Gene3D" id="1.20.1640.10">
    <property type="entry name" value="Multidrug efflux transporter AcrB transmembrane domain"/>
    <property type="match status" value="2"/>
</dbReference>
<evidence type="ECO:0000256" key="1">
    <source>
        <dbReference type="ARBA" id="ARBA00004651"/>
    </source>
</evidence>
<dbReference type="Proteomes" id="UP000317178">
    <property type="component" value="Chromosome"/>
</dbReference>
<dbReference type="InterPro" id="IPR000731">
    <property type="entry name" value="SSD"/>
</dbReference>
<keyword evidence="6 8" id="KW-0472">Membrane</keyword>
<evidence type="ECO:0000256" key="4">
    <source>
        <dbReference type="ARBA" id="ARBA00022692"/>
    </source>
</evidence>
<evidence type="ECO:0000256" key="6">
    <source>
        <dbReference type="ARBA" id="ARBA00023136"/>
    </source>
</evidence>
<dbReference type="PANTHER" id="PTHR33406:SF6">
    <property type="entry name" value="MEMBRANE PROTEIN YDGH-RELATED"/>
    <property type="match status" value="1"/>
</dbReference>
<evidence type="ECO:0000256" key="3">
    <source>
        <dbReference type="ARBA" id="ARBA00022475"/>
    </source>
</evidence>
<feature type="region of interest" description="Disordered" evidence="7">
    <location>
        <begin position="107"/>
        <end position="163"/>
    </location>
</feature>
<feature type="transmembrane region" description="Helical" evidence="8">
    <location>
        <begin position="779"/>
        <end position="799"/>
    </location>
</feature>
<dbReference type="InterPro" id="IPR050545">
    <property type="entry name" value="Mycobact_MmpL"/>
</dbReference>
<organism evidence="10 11">
    <name type="scientific">Polystyrenella longa</name>
    <dbReference type="NCBI Taxonomy" id="2528007"/>
    <lineage>
        <taxon>Bacteria</taxon>
        <taxon>Pseudomonadati</taxon>
        <taxon>Planctomycetota</taxon>
        <taxon>Planctomycetia</taxon>
        <taxon>Planctomycetales</taxon>
        <taxon>Planctomycetaceae</taxon>
        <taxon>Polystyrenella</taxon>
    </lineage>
</organism>